<feature type="transmembrane region" description="Helical" evidence="1">
    <location>
        <begin position="208"/>
        <end position="227"/>
    </location>
</feature>
<comment type="caution">
    <text evidence="2">The sequence shown here is derived from an EMBL/GenBank/DDBJ whole genome shotgun (WGS) entry which is preliminary data.</text>
</comment>
<organism evidence="2 3">
    <name type="scientific">Durusdinium trenchii</name>
    <dbReference type="NCBI Taxonomy" id="1381693"/>
    <lineage>
        <taxon>Eukaryota</taxon>
        <taxon>Sar</taxon>
        <taxon>Alveolata</taxon>
        <taxon>Dinophyceae</taxon>
        <taxon>Suessiales</taxon>
        <taxon>Symbiodiniaceae</taxon>
        <taxon>Durusdinium</taxon>
    </lineage>
</organism>
<proteinExistence type="predicted"/>
<keyword evidence="3" id="KW-1185">Reference proteome</keyword>
<feature type="transmembrane region" description="Helical" evidence="1">
    <location>
        <begin position="50"/>
        <end position="74"/>
    </location>
</feature>
<gene>
    <name evidence="2" type="ORF">CCMP2556_LOCUS6485</name>
</gene>
<keyword evidence="1" id="KW-0812">Transmembrane</keyword>
<evidence type="ECO:0000313" key="2">
    <source>
        <dbReference type="EMBL" id="CAK9001467.1"/>
    </source>
</evidence>
<feature type="transmembrane region" description="Helical" evidence="1">
    <location>
        <begin position="181"/>
        <end position="202"/>
    </location>
</feature>
<feature type="transmembrane region" description="Helical" evidence="1">
    <location>
        <begin position="151"/>
        <end position="169"/>
    </location>
</feature>
<feature type="transmembrane region" description="Helical" evidence="1">
    <location>
        <begin position="113"/>
        <end position="131"/>
    </location>
</feature>
<accession>A0ABP0IJ30</accession>
<sequence>MMVPSESQKALGWRNWANLVAYLVNLATTYGSLTGIFGQTNTELSAKYQTLVTPAGYAFSIWGPIFIWEGVFAMAQMFGKYRSNNVITFMTPFWISACVFQCAWTLAFAQEEIFIAFLCMLGILISLLAGMYRTDLHQYTIPEFWLLRAPFSLHAGWIIAASAVNLCVFADRLRASPEVMLSLAMLSFVAIGSMVSLATFAFPRADAIIGLVAFWALTGVQAELAEARNLKQPTRFNFYDWPQMDLRAVRLCALVLSLTCLVLAVVATLRRLFKPKVATYFDMDQALRV</sequence>
<name>A0ABP0IJ30_9DINO</name>
<feature type="transmembrane region" description="Helical" evidence="1">
    <location>
        <begin position="86"/>
        <end position="106"/>
    </location>
</feature>
<dbReference type="PANTHER" id="PTHR33802">
    <property type="entry name" value="SI:CH211-161H7.5-RELATED"/>
    <property type="match status" value="1"/>
</dbReference>
<dbReference type="EMBL" id="CAXAMN010002814">
    <property type="protein sequence ID" value="CAK9001467.1"/>
    <property type="molecule type" value="Genomic_DNA"/>
</dbReference>
<dbReference type="Proteomes" id="UP001642484">
    <property type="component" value="Unassembled WGS sequence"/>
</dbReference>
<protein>
    <submittedName>
        <fullName evidence="2">Uncharacterized protein</fullName>
    </submittedName>
</protein>
<keyword evidence="1" id="KW-0472">Membrane</keyword>
<feature type="transmembrane region" description="Helical" evidence="1">
    <location>
        <begin position="20"/>
        <end position="38"/>
    </location>
</feature>
<feature type="transmembrane region" description="Helical" evidence="1">
    <location>
        <begin position="248"/>
        <end position="269"/>
    </location>
</feature>
<evidence type="ECO:0000256" key="1">
    <source>
        <dbReference type="SAM" id="Phobius"/>
    </source>
</evidence>
<dbReference type="PANTHER" id="PTHR33802:SF1">
    <property type="entry name" value="XK-RELATED PROTEIN"/>
    <property type="match status" value="1"/>
</dbReference>
<evidence type="ECO:0000313" key="3">
    <source>
        <dbReference type="Proteomes" id="UP001642484"/>
    </source>
</evidence>
<keyword evidence="1" id="KW-1133">Transmembrane helix</keyword>
<reference evidence="2 3" key="1">
    <citation type="submission" date="2024-02" db="EMBL/GenBank/DDBJ databases">
        <authorList>
            <person name="Chen Y."/>
            <person name="Shah S."/>
            <person name="Dougan E. K."/>
            <person name="Thang M."/>
            <person name="Chan C."/>
        </authorList>
    </citation>
    <scope>NUCLEOTIDE SEQUENCE [LARGE SCALE GENOMIC DNA]</scope>
</reference>